<dbReference type="EMBL" id="APMP01000019">
    <property type="protein sequence ID" value="ENZ81300.1"/>
    <property type="molecule type" value="Genomic_DNA"/>
</dbReference>
<name>R0CYE2_CAUVI</name>
<dbReference type="STRING" id="1292034.OR37_02858"/>
<feature type="signal peptide" evidence="1">
    <location>
        <begin position="1"/>
        <end position="20"/>
    </location>
</feature>
<protein>
    <submittedName>
        <fullName evidence="2">Uncharacterized protein</fullName>
    </submittedName>
</protein>
<feature type="chain" id="PRO_5004339847" evidence="1">
    <location>
        <begin position="21"/>
        <end position="196"/>
    </location>
</feature>
<organism evidence="2 3">
    <name type="scientific">Caulobacter vibrioides OR37</name>
    <dbReference type="NCBI Taxonomy" id="1292034"/>
    <lineage>
        <taxon>Bacteria</taxon>
        <taxon>Pseudomonadati</taxon>
        <taxon>Pseudomonadota</taxon>
        <taxon>Alphaproteobacteria</taxon>
        <taxon>Caulobacterales</taxon>
        <taxon>Caulobacteraceae</taxon>
        <taxon>Caulobacter</taxon>
    </lineage>
</organism>
<evidence type="ECO:0000313" key="2">
    <source>
        <dbReference type="EMBL" id="ENZ81300.1"/>
    </source>
</evidence>
<dbReference type="PATRIC" id="fig|1292034.3.peg.2839"/>
<accession>R0CYE2</accession>
<comment type="caution">
    <text evidence="2">The sequence shown here is derived from an EMBL/GenBank/DDBJ whole genome shotgun (WGS) entry which is preliminary data.</text>
</comment>
<sequence precursor="true">MRPIGFVAAGLLLMAGPAWAQSSASTDAGWPCDVEPKAKLELSDYWKQPVASEAWRSNAEVASLVSDVAPRRVAQDEAVARLSALATRPAAFRGLVAAGLVETIDAERHSIIVGIKRFNARQALLATRIESSYAQLEAPKGAPVEASKAALEEQAEWDTRIFEDRQKMLPVICRQPAVLEARLGALISALKSTPKP</sequence>
<dbReference type="AlphaFoldDB" id="R0CYE2"/>
<proteinExistence type="predicted"/>
<dbReference type="Proteomes" id="UP000013063">
    <property type="component" value="Unassembled WGS sequence"/>
</dbReference>
<evidence type="ECO:0000256" key="1">
    <source>
        <dbReference type="SAM" id="SignalP"/>
    </source>
</evidence>
<dbReference type="eggNOG" id="ENOG5031PRJ">
    <property type="taxonomic scope" value="Bacteria"/>
</dbReference>
<evidence type="ECO:0000313" key="3">
    <source>
        <dbReference type="Proteomes" id="UP000013063"/>
    </source>
</evidence>
<reference evidence="2 3" key="1">
    <citation type="journal article" date="2013" name="Genome Announc.">
        <title>Draft Genome Sequence for Caulobacter sp. Strain OR37, a Bacterium Tolerant to Heavy Metals.</title>
        <authorList>
            <person name="Utturkar S.M."/>
            <person name="Bollmann A."/>
            <person name="Brzoska R.M."/>
            <person name="Klingeman D.M."/>
            <person name="Epstein S.E."/>
            <person name="Palumbo A.V."/>
            <person name="Brown S.D."/>
        </authorList>
    </citation>
    <scope>NUCLEOTIDE SEQUENCE [LARGE SCALE GENOMIC DNA]</scope>
    <source>
        <strain evidence="2 3">OR37</strain>
    </source>
</reference>
<gene>
    <name evidence="2" type="ORF">OR37_02858</name>
</gene>
<keyword evidence="3" id="KW-1185">Reference proteome</keyword>
<keyword evidence="1" id="KW-0732">Signal</keyword>